<name>A0AAE4MET6_9EURY</name>
<comment type="caution">
    <text evidence="7">The sequence shown here is derived from an EMBL/GenBank/DDBJ whole genome shotgun (WGS) entry which is preliminary data.</text>
</comment>
<evidence type="ECO:0000256" key="4">
    <source>
        <dbReference type="ARBA" id="ARBA00022643"/>
    </source>
</evidence>
<dbReference type="Pfam" id="PF03358">
    <property type="entry name" value="FMN_red"/>
    <property type="match status" value="1"/>
</dbReference>
<organism evidence="7 8">
    <name type="scientific">Methanorbis rubei</name>
    <dbReference type="NCBI Taxonomy" id="3028300"/>
    <lineage>
        <taxon>Archaea</taxon>
        <taxon>Methanobacteriati</taxon>
        <taxon>Methanobacteriota</taxon>
        <taxon>Stenosarchaea group</taxon>
        <taxon>Methanomicrobia</taxon>
        <taxon>Methanomicrobiales</taxon>
        <taxon>Methanocorpusculaceae</taxon>
        <taxon>Methanorbis</taxon>
    </lineage>
</organism>
<evidence type="ECO:0000256" key="2">
    <source>
        <dbReference type="ARBA" id="ARBA00001966"/>
    </source>
</evidence>
<comment type="cofactor">
    <cofactor evidence="2">
        <name>[4Fe-4S] cluster</name>
        <dbReference type="ChEBI" id="CHEBI:49883"/>
    </cofactor>
</comment>
<gene>
    <name evidence="7" type="ORF">McpCs1_10550</name>
</gene>
<dbReference type="InterPro" id="IPR005025">
    <property type="entry name" value="FMN_Rdtase-like_dom"/>
</dbReference>
<dbReference type="Gene3D" id="3.40.50.360">
    <property type="match status" value="1"/>
</dbReference>
<comment type="similarity">
    <text evidence="5">Belongs to the SsuE family. Isf subfamily.</text>
</comment>
<evidence type="ECO:0000256" key="1">
    <source>
        <dbReference type="ARBA" id="ARBA00001917"/>
    </source>
</evidence>
<evidence type="ECO:0000256" key="3">
    <source>
        <dbReference type="ARBA" id="ARBA00022630"/>
    </source>
</evidence>
<accession>A0AAE4MET6</accession>
<evidence type="ECO:0000259" key="6">
    <source>
        <dbReference type="Pfam" id="PF03358"/>
    </source>
</evidence>
<evidence type="ECO:0000256" key="5">
    <source>
        <dbReference type="ARBA" id="ARBA00038292"/>
    </source>
</evidence>
<dbReference type="PANTHER" id="PTHR43278">
    <property type="entry name" value="NAD(P)H-DEPENDENT FMN-CONTAINING OXIDOREDUCTASE YWQN-RELATED"/>
    <property type="match status" value="1"/>
</dbReference>
<dbReference type="InterPro" id="IPR029039">
    <property type="entry name" value="Flavoprotein-like_sf"/>
</dbReference>
<dbReference type="GO" id="GO:0016491">
    <property type="term" value="F:oxidoreductase activity"/>
    <property type="evidence" value="ECO:0007669"/>
    <property type="project" value="InterPro"/>
</dbReference>
<dbReference type="SUPFAM" id="SSF52218">
    <property type="entry name" value="Flavoproteins"/>
    <property type="match status" value="1"/>
</dbReference>
<comment type="cofactor">
    <cofactor evidence="1">
        <name>FMN</name>
        <dbReference type="ChEBI" id="CHEBI:58210"/>
    </cofactor>
</comment>
<dbReference type="AlphaFoldDB" id="A0AAE4MET6"/>
<evidence type="ECO:0000313" key="8">
    <source>
        <dbReference type="Proteomes" id="UP001283212"/>
    </source>
</evidence>
<dbReference type="RefSeq" id="WP_338096200.1">
    <property type="nucleotide sequence ID" value="NZ_JAWDKB010000004.1"/>
</dbReference>
<keyword evidence="3" id="KW-0285">Flavoprotein</keyword>
<dbReference type="PANTHER" id="PTHR43278:SF2">
    <property type="entry name" value="IRON-SULFUR FLAVOPROTEIN"/>
    <property type="match status" value="1"/>
</dbReference>
<feature type="domain" description="NADPH-dependent FMN reductase-like" evidence="6">
    <location>
        <begin position="1"/>
        <end position="112"/>
    </location>
</feature>
<sequence length="218" mass="24424">MKVLAFNGSPRKSWNTATLLKNALEGAEAIGAETELIHLYDLNFKGCKSCFACKMIGGKSYGRCAVQDDLQEIFTKVEEADALVFGSPIYLGRVSGEMAAFLDRLVFQYLEYGPKQTLFPKKMQSGFIYTMNITEEQMKQSGLESHFAFNTRILERTFGPTELLTSCNTYQFADYAKVVSSSWNVPEKTKQREEVFPLDCKKAFELGARLAAASHVSE</sequence>
<dbReference type="InterPro" id="IPR051796">
    <property type="entry name" value="ISF_SsuE-like"/>
</dbReference>
<keyword evidence="4" id="KW-0288">FMN</keyword>
<proteinExistence type="inferred from homology"/>
<dbReference type="EMBL" id="JAWDKB010000004">
    <property type="protein sequence ID" value="MDV0443677.1"/>
    <property type="molecule type" value="Genomic_DNA"/>
</dbReference>
<evidence type="ECO:0000313" key="7">
    <source>
        <dbReference type="EMBL" id="MDV0443677.1"/>
    </source>
</evidence>
<dbReference type="Proteomes" id="UP001283212">
    <property type="component" value="Unassembled WGS sequence"/>
</dbReference>
<reference evidence="7 8" key="1">
    <citation type="submission" date="2023-06" db="EMBL/GenBank/DDBJ databases">
        <title>Genome sequence of Methancorpusculaceae sp. Cs1.</title>
        <authorList>
            <person name="Protasov E."/>
            <person name="Platt K."/>
            <person name="Poehlein A."/>
            <person name="Daniel R."/>
            <person name="Brune A."/>
        </authorList>
    </citation>
    <scope>NUCLEOTIDE SEQUENCE [LARGE SCALE GENOMIC DNA]</scope>
    <source>
        <strain evidence="7 8">Cs1</strain>
    </source>
</reference>
<keyword evidence="8" id="KW-1185">Reference proteome</keyword>
<protein>
    <recommendedName>
        <fullName evidence="6">NADPH-dependent FMN reductase-like domain-containing protein</fullName>
    </recommendedName>
</protein>